<dbReference type="AlphaFoldDB" id="A0A1H7EXX2"/>
<organism evidence="1 2">
    <name type="scientific">Pseudobutyrivibrio ruminis</name>
    <dbReference type="NCBI Taxonomy" id="46206"/>
    <lineage>
        <taxon>Bacteria</taxon>
        <taxon>Bacillati</taxon>
        <taxon>Bacillota</taxon>
        <taxon>Clostridia</taxon>
        <taxon>Lachnospirales</taxon>
        <taxon>Lachnospiraceae</taxon>
        <taxon>Pseudobutyrivibrio</taxon>
    </lineage>
</organism>
<protein>
    <submittedName>
        <fullName evidence="1">Uncharacterized protein</fullName>
    </submittedName>
</protein>
<evidence type="ECO:0000313" key="2">
    <source>
        <dbReference type="Proteomes" id="UP000182321"/>
    </source>
</evidence>
<dbReference type="EMBL" id="FNZX01000003">
    <property type="protein sequence ID" value="SEK18723.1"/>
    <property type="molecule type" value="Genomic_DNA"/>
</dbReference>
<name>A0A1H7EXX2_9FIRM</name>
<accession>A0A1H7EXX2</accession>
<gene>
    <name evidence="1" type="ORF">SAMN02910377_00196</name>
</gene>
<sequence>MDSLIPKNEKTESLGDILTAGEIKDVVIRYRTGPLESAHIINHKNTNSTIYLNKRK</sequence>
<evidence type="ECO:0000313" key="1">
    <source>
        <dbReference type="EMBL" id="SEK18723.1"/>
    </source>
</evidence>
<proteinExistence type="predicted"/>
<dbReference type="RefSeq" id="WP_177175681.1">
    <property type="nucleotide sequence ID" value="NZ_FNZX01000003.1"/>
</dbReference>
<keyword evidence="2" id="KW-1185">Reference proteome</keyword>
<dbReference type="Proteomes" id="UP000182321">
    <property type="component" value="Unassembled WGS sequence"/>
</dbReference>
<reference evidence="2" key="1">
    <citation type="submission" date="2016-10" db="EMBL/GenBank/DDBJ databases">
        <authorList>
            <person name="Varghese N."/>
        </authorList>
    </citation>
    <scope>NUCLEOTIDE SEQUENCE [LARGE SCALE GENOMIC DNA]</scope>
    <source>
        <strain evidence="2">ACV-9</strain>
    </source>
</reference>